<feature type="domain" description="DUF3835" evidence="2">
    <location>
        <begin position="398"/>
        <end position="471"/>
    </location>
</feature>
<dbReference type="SUPFAM" id="SSF46579">
    <property type="entry name" value="Prefoldin"/>
    <property type="match status" value="1"/>
</dbReference>
<reference evidence="4" key="1">
    <citation type="submission" date="2016-02" db="EMBL/GenBank/DDBJ databases">
        <title>Comparative genomics of biotechnologically important yeasts.</title>
        <authorList>
            <consortium name="DOE Joint Genome Institute"/>
            <person name="Riley R."/>
            <person name="Haridas S."/>
            <person name="Wolfe K.H."/>
            <person name="Lopes M.R."/>
            <person name="Hittinger C.T."/>
            <person name="Goker M."/>
            <person name="Salamov A."/>
            <person name="Wisecaver J."/>
            <person name="Long T.M."/>
            <person name="Aerts A.L."/>
            <person name="Barry K."/>
            <person name="Choi C."/>
            <person name="Clum A."/>
            <person name="Coughlan A.Y."/>
            <person name="Deshpande S."/>
            <person name="Douglass A.P."/>
            <person name="Hanson S.J."/>
            <person name="Klenk H.-P."/>
            <person name="Labutti K."/>
            <person name="Lapidus A."/>
            <person name="Lindquist E."/>
            <person name="Lipzen A."/>
            <person name="Meier-Kolthoff J.P."/>
            <person name="Ohm R.A."/>
            <person name="Otillar R.P."/>
            <person name="Pangilinan J."/>
            <person name="Peng Y."/>
            <person name="Rokas A."/>
            <person name="Rosa C.A."/>
            <person name="Scheuner C."/>
            <person name="Sibirny A.A."/>
            <person name="Slot J.C."/>
            <person name="Stielow J.B."/>
            <person name="Sun H."/>
            <person name="Kurtzman C.P."/>
            <person name="Blackwell M."/>
            <person name="Jeffries T.W."/>
            <person name="Grigoriev I.V."/>
        </authorList>
    </citation>
    <scope>NUCLEOTIDE SEQUENCE [LARGE SCALE GENOMIC DNA]</scope>
    <source>
        <strain evidence="4">NRRL Y-17796</strain>
    </source>
</reference>
<dbReference type="InterPro" id="IPR024325">
    <property type="entry name" value="DUF3835"/>
</dbReference>
<dbReference type="Gene3D" id="1.10.287.370">
    <property type="match status" value="1"/>
</dbReference>
<evidence type="ECO:0000259" key="2">
    <source>
        <dbReference type="Pfam" id="PF12927"/>
    </source>
</evidence>
<dbReference type="Pfam" id="PF12927">
    <property type="entry name" value="DUF3835"/>
    <property type="match status" value="1"/>
</dbReference>
<dbReference type="AlphaFoldDB" id="A0A1E4TD20"/>
<dbReference type="Pfam" id="PF02996">
    <property type="entry name" value="Prefoldin"/>
    <property type="match status" value="1"/>
</dbReference>
<feature type="region of interest" description="Disordered" evidence="1">
    <location>
        <begin position="359"/>
        <end position="422"/>
    </location>
</feature>
<organism evidence="3 4">
    <name type="scientific">Tortispora caseinolytica NRRL Y-17796</name>
    <dbReference type="NCBI Taxonomy" id="767744"/>
    <lineage>
        <taxon>Eukaryota</taxon>
        <taxon>Fungi</taxon>
        <taxon>Dikarya</taxon>
        <taxon>Ascomycota</taxon>
        <taxon>Saccharomycotina</taxon>
        <taxon>Trigonopsidomycetes</taxon>
        <taxon>Trigonopsidales</taxon>
        <taxon>Trigonopsidaceae</taxon>
        <taxon>Tortispora</taxon>
    </lineage>
</organism>
<evidence type="ECO:0000313" key="3">
    <source>
        <dbReference type="EMBL" id="ODV89660.1"/>
    </source>
</evidence>
<accession>A0A1E4TD20</accession>
<protein>
    <recommendedName>
        <fullName evidence="2">DUF3835 domain-containing protein</fullName>
    </recommendedName>
</protein>
<dbReference type="InterPro" id="IPR009053">
    <property type="entry name" value="Prefoldin"/>
</dbReference>
<feature type="region of interest" description="Disordered" evidence="1">
    <location>
        <begin position="258"/>
        <end position="282"/>
    </location>
</feature>
<name>A0A1E4TD20_9ASCO</name>
<dbReference type="Proteomes" id="UP000095023">
    <property type="component" value="Unassembled WGS sequence"/>
</dbReference>
<dbReference type="EMBL" id="KV453843">
    <property type="protein sequence ID" value="ODV89660.1"/>
    <property type="molecule type" value="Genomic_DNA"/>
</dbReference>
<evidence type="ECO:0000313" key="4">
    <source>
        <dbReference type="Proteomes" id="UP000095023"/>
    </source>
</evidence>
<feature type="region of interest" description="Disordered" evidence="1">
    <location>
        <begin position="449"/>
        <end position="472"/>
    </location>
</feature>
<proteinExistence type="predicted"/>
<feature type="compositionally biased region" description="Low complexity" evidence="1">
    <location>
        <begin position="267"/>
        <end position="277"/>
    </location>
</feature>
<sequence length="472" mass="53168">MDTDNRNLYIMDLLSRSLQALDGIASETTMVSLGDGYFAEMSIPDARQFLTRKINSLTPQNESLMTSEGLPTVDIVEKIDEDGNVIESSVRPHDMNDLQKFAESSLKQLRDKATGHENESGYENKKTNISDIEKTNISDIEKTNISDSEKTNISDIEKTAAVTPASLNESTHIEEIETTEIRNVSESLISTENEFPDDITKSMMEIEQLAAQALTFEIDIEDEEDEEYYDIDSEDEDEFGRTRGTLFPFDASKLLNSKDTDAEIDRNGSNSGESSDTSSKKNVRFSESIDVVRFKKNQTVKTPTKPYTRRSEPSGLPLKSSIRNTEPFRSEIIIPDSTSMDQSATEFQNRAMELLNSLDKQRSSTSVDSDISEEQQSFSSSSSSSEEEDDLSYSKPVLSDIIEHTDSDTISSDSEDEYDSDLEREKISAAYHQQRQKMLLQQMSYAERAKVDETQNDPDVPRASLFRRSRLG</sequence>
<dbReference type="OrthoDB" id="21413at2759"/>
<feature type="region of interest" description="Disordered" evidence="1">
    <location>
        <begin position="296"/>
        <end position="330"/>
    </location>
</feature>
<evidence type="ECO:0000256" key="1">
    <source>
        <dbReference type="SAM" id="MobiDB-lite"/>
    </source>
</evidence>
<feature type="compositionally biased region" description="Low complexity" evidence="1">
    <location>
        <begin position="374"/>
        <end position="384"/>
    </location>
</feature>
<keyword evidence="4" id="KW-1185">Reference proteome</keyword>
<dbReference type="InterPro" id="IPR004127">
    <property type="entry name" value="Prefoldin_subunit_alpha"/>
</dbReference>
<gene>
    <name evidence="3" type="ORF">CANCADRAFT_142035</name>
</gene>